<protein>
    <submittedName>
        <fullName evidence="3">Aspartate dehydrogenase domain-containing protein</fullName>
    </submittedName>
</protein>
<name>A0A915K916_ROMCU</name>
<organism evidence="2 3">
    <name type="scientific">Romanomermis culicivorax</name>
    <name type="common">Nematode worm</name>
    <dbReference type="NCBI Taxonomy" id="13658"/>
    <lineage>
        <taxon>Eukaryota</taxon>
        <taxon>Metazoa</taxon>
        <taxon>Ecdysozoa</taxon>
        <taxon>Nematoda</taxon>
        <taxon>Enoplea</taxon>
        <taxon>Dorylaimia</taxon>
        <taxon>Mermithida</taxon>
        <taxon>Mermithoidea</taxon>
        <taxon>Mermithidae</taxon>
        <taxon>Romanomermis</taxon>
    </lineage>
</organism>
<dbReference type="GO" id="GO:0033735">
    <property type="term" value="F:aspartate dehydrogenase [NAD(P)+] activity"/>
    <property type="evidence" value="ECO:0007669"/>
    <property type="project" value="InterPro"/>
</dbReference>
<dbReference type="InterPro" id="IPR002811">
    <property type="entry name" value="Asp_DH"/>
</dbReference>
<dbReference type="PANTHER" id="PTHR31873">
    <property type="entry name" value="L-ASPARTATE DEHYDROGENASE-RELATED"/>
    <property type="match status" value="1"/>
</dbReference>
<dbReference type="PANTHER" id="PTHR31873:SF6">
    <property type="entry name" value="ASPARTATE DEHYDROGENASE DOMAIN-CONTAINING PROTEIN"/>
    <property type="match status" value="1"/>
</dbReference>
<keyword evidence="2" id="KW-1185">Reference proteome</keyword>
<dbReference type="OMA" id="LAFIWNR"/>
<proteinExistence type="predicted"/>
<reference evidence="3" key="1">
    <citation type="submission" date="2022-11" db="UniProtKB">
        <authorList>
            <consortium name="WormBaseParasite"/>
        </authorList>
    </citation>
    <scope>IDENTIFICATION</scope>
</reference>
<evidence type="ECO:0000313" key="2">
    <source>
        <dbReference type="Proteomes" id="UP000887565"/>
    </source>
</evidence>
<accession>A0A915K916</accession>
<sequence>MVGMLFFPQEKVLLAIKYLASGAFMQICGDSHSSHKSTVLSCTLAATIGSPTALADEKTLNLIKESALAFKKTVYVPSGAFWGAEDVKKMADNGKLKELTITMQKHPSAFRLETPLKEMNESFDGISKVLYEGPVKYLCGLAPNNVNTMAVACIAGHNLGFDKVVGRLISDKRLSSWHIVEAELKGDNGFCVKVTRKNPALSGAVSGLATYDSFWSSLKSNLKFYS</sequence>
<dbReference type="Proteomes" id="UP000887565">
    <property type="component" value="Unplaced"/>
</dbReference>
<dbReference type="WBParaSite" id="nRc.2.0.1.t34859-RA">
    <property type="protein sequence ID" value="nRc.2.0.1.t34859-RA"/>
    <property type="gene ID" value="nRc.2.0.1.g34859"/>
</dbReference>
<feature type="domain" description="Aspartate dehydrogenase" evidence="1">
    <location>
        <begin position="128"/>
        <end position="210"/>
    </location>
</feature>
<evidence type="ECO:0000313" key="3">
    <source>
        <dbReference type="WBParaSite" id="nRc.2.0.1.t34859-RA"/>
    </source>
</evidence>
<dbReference type="Pfam" id="PF01958">
    <property type="entry name" value="Asp_DH_C"/>
    <property type="match status" value="1"/>
</dbReference>
<dbReference type="SUPFAM" id="SSF55347">
    <property type="entry name" value="Glyceraldehyde-3-phosphate dehydrogenase-like, C-terminal domain"/>
    <property type="match status" value="1"/>
</dbReference>
<evidence type="ECO:0000259" key="1">
    <source>
        <dbReference type="Pfam" id="PF01958"/>
    </source>
</evidence>
<dbReference type="AlphaFoldDB" id="A0A915K916"/>
<dbReference type="Gene3D" id="3.30.360.10">
    <property type="entry name" value="Dihydrodipicolinate Reductase, domain 2"/>
    <property type="match status" value="1"/>
</dbReference>
<dbReference type="GO" id="GO:0009435">
    <property type="term" value="P:NAD+ biosynthetic process"/>
    <property type="evidence" value="ECO:0007669"/>
    <property type="project" value="InterPro"/>
</dbReference>